<dbReference type="Gene3D" id="2.30.30.40">
    <property type="entry name" value="SH3 Domains"/>
    <property type="match status" value="1"/>
</dbReference>
<dbReference type="SUPFAM" id="SSF56925">
    <property type="entry name" value="OMPA-like"/>
    <property type="match status" value="1"/>
</dbReference>
<feature type="chain" id="PRO_5021434381" description="SH3b domain-containing protein" evidence="1">
    <location>
        <begin position="23"/>
        <end position="248"/>
    </location>
</feature>
<dbReference type="OrthoDB" id="9148835at2"/>
<comment type="caution">
    <text evidence="3">The sequence shown here is derived from an EMBL/GenBank/DDBJ whole genome shotgun (WGS) entry which is preliminary data.</text>
</comment>
<feature type="signal peptide" evidence="1">
    <location>
        <begin position="1"/>
        <end position="22"/>
    </location>
</feature>
<name>A0A4Z0M7J7_9GAMM</name>
<reference evidence="3 4" key="1">
    <citation type="submission" date="2019-04" db="EMBL/GenBank/DDBJ databases">
        <title>Taxonomy of novel Haliea sp. from mangrove soil of West Coast of India.</title>
        <authorList>
            <person name="Verma A."/>
            <person name="Kumar P."/>
            <person name="Krishnamurthi S."/>
        </authorList>
    </citation>
    <scope>NUCLEOTIDE SEQUENCE [LARGE SCALE GENOMIC DNA]</scope>
    <source>
        <strain evidence="3 4">SAOS-164</strain>
    </source>
</reference>
<organism evidence="3 4">
    <name type="scientific">Mangrovimicrobium sediminis</name>
    <dbReference type="NCBI Taxonomy" id="2562682"/>
    <lineage>
        <taxon>Bacteria</taxon>
        <taxon>Pseudomonadati</taxon>
        <taxon>Pseudomonadota</taxon>
        <taxon>Gammaproteobacteria</taxon>
        <taxon>Cellvibrionales</taxon>
        <taxon>Halieaceae</taxon>
        <taxon>Mangrovimicrobium</taxon>
    </lineage>
</organism>
<evidence type="ECO:0000259" key="2">
    <source>
        <dbReference type="PROSITE" id="PS51781"/>
    </source>
</evidence>
<evidence type="ECO:0000256" key="1">
    <source>
        <dbReference type="SAM" id="SignalP"/>
    </source>
</evidence>
<gene>
    <name evidence="3" type="ORF">E4634_01670</name>
</gene>
<keyword evidence="4" id="KW-1185">Reference proteome</keyword>
<dbReference type="PROSITE" id="PS51781">
    <property type="entry name" value="SH3B"/>
    <property type="match status" value="1"/>
</dbReference>
<accession>A0A4Z0M7J7</accession>
<evidence type="ECO:0000313" key="4">
    <source>
        <dbReference type="Proteomes" id="UP000298050"/>
    </source>
</evidence>
<dbReference type="AlphaFoldDB" id="A0A4Z0M7J7"/>
<protein>
    <recommendedName>
        <fullName evidence="2">SH3b domain-containing protein</fullName>
    </recommendedName>
</protein>
<keyword evidence="1" id="KW-0732">Signal</keyword>
<dbReference type="InterPro" id="IPR011250">
    <property type="entry name" value="OMP/PagP_B-barrel"/>
</dbReference>
<dbReference type="Pfam" id="PF08239">
    <property type="entry name" value="SH3_3"/>
    <property type="match status" value="1"/>
</dbReference>
<sequence>MLRCGLCAAALGLAYLPAAARADDDPAVTSRVVEAYIEMRTQPGRTYPVFYVAERGETIELLKRRTDWIKVRNARGIEGWVHVDEIGRTVDAAGQPLAFAAPDREDFSRRRFEAGFMLGNFDSSDAITAYTGWHFTRNLSIEGAYTENYGDFSDGRMGSLNLVHEMFPHWRYSPFFTVGVGIRETNPRSSLVQTEDRVDNVANVGAGVTIYLTGRLMLRLQYKHHVIMTDRDDDEEAGEWNIGISAFY</sequence>
<dbReference type="RefSeq" id="WP_135440875.1">
    <property type="nucleotide sequence ID" value="NZ_SRLE01000002.1"/>
</dbReference>
<dbReference type="Gene3D" id="2.40.160.20">
    <property type="match status" value="1"/>
</dbReference>
<dbReference type="Proteomes" id="UP000298050">
    <property type="component" value="Unassembled WGS sequence"/>
</dbReference>
<evidence type="ECO:0000313" key="3">
    <source>
        <dbReference type="EMBL" id="TGD75623.1"/>
    </source>
</evidence>
<dbReference type="EMBL" id="SRLE01000002">
    <property type="protein sequence ID" value="TGD75623.1"/>
    <property type="molecule type" value="Genomic_DNA"/>
</dbReference>
<dbReference type="InterPro" id="IPR003646">
    <property type="entry name" value="SH3-like_bac-type"/>
</dbReference>
<feature type="domain" description="SH3b" evidence="2">
    <location>
        <begin position="27"/>
        <end position="90"/>
    </location>
</feature>
<proteinExistence type="predicted"/>